<gene>
    <name evidence="2" type="ORF">H261_05579</name>
</gene>
<comment type="caution">
    <text evidence="2">The sequence shown here is derived from an EMBL/GenBank/DDBJ whole genome shotgun (WGS) entry which is preliminary data.</text>
</comment>
<dbReference type="Pfam" id="PF04542">
    <property type="entry name" value="Sigma70_r2"/>
    <property type="match status" value="1"/>
</dbReference>
<dbReference type="Proteomes" id="UP000011744">
    <property type="component" value="Unassembled WGS sequence"/>
</dbReference>
<protein>
    <recommendedName>
        <fullName evidence="1">RNA polymerase sigma-70 region 2 domain-containing protein</fullName>
    </recommendedName>
</protein>
<keyword evidence="3" id="KW-1185">Reference proteome</keyword>
<sequence length="165" mass="17693">MRRQLRLPHDDLDDLRQDLLLDVIARLGSFDPARGSLGAFVGTIMTHRATRIAAKAKRERLLYGISLDEPMAGMDGASRGDLIAEDEGLAAVLGQPTDAFTAVERRLDIERGLGCLAPGDDALCVALSHATIDRLAAAGQGARSSLYRRLKEILLCLMATGLQAA</sequence>
<dbReference type="SUPFAM" id="SSF88946">
    <property type="entry name" value="Sigma2 domain of RNA polymerase sigma factors"/>
    <property type="match status" value="1"/>
</dbReference>
<dbReference type="GO" id="GO:0003700">
    <property type="term" value="F:DNA-binding transcription factor activity"/>
    <property type="evidence" value="ECO:0007669"/>
    <property type="project" value="InterPro"/>
</dbReference>
<evidence type="ECO:0000313" key="3">
    <source>
        <dbReference type="Proteomes" id="UP000011744"/>
    </source>
</evidence>
<feature type="domain" description="RNA polymerase sigma-70 region 2" evidence="1">
    <location>
        <begin position="10"/>
        <end position="58"/>
    </location>
</feature>
<name>M2YDI0_9PROT</name>
<organism evidence="2 3">
    <name type="scientific">Paramagnetospirillum caucaseum</name>
    <dbReference type="NCBI Taxonomy" id="1244869"/>
    <lineage>
        <taxon>Bacteria</taxon>
        <taxon>Pseudomonadati</taxon>
        <taxon>Pseudomonadota</taxon>
        <taxon>Alphaproteobacteria</taxon>
        <taxon>Rhodospirillales</taxon>
        <taxon>Magnetospirillaceae</taxon>
        <taxon>Paramagnetospirillum</taxon>
    </lineage>
</organism>
<dbReference type="EMBL" id="AONQ01000010">
    <property type="protein sequence ID" value="EME71031.1"/>
    <property type="molecule type" value="Genomic_DNA"/>
</dbReference>
<dbReference type="GO" id="GO:0006352">
    <property type="term" value="P:DNA-templated transcription initiation"/>
    <property type="evidence" value="ECO:0007669"/>
    <property type="project" value="InterPro"/>
</dbReference>
<dbReference type="AlphaFoldDB" id="M2YDI0"/>
<accession>M2YDI0</accession>
<dbReference type="Gene3D" id="1.10.1740.10">
    <property type="match status" value="1"/>
</dbReference>
<dbReference type="PATRIC" id="fig|1244869.3.peg.1121"/>
<dbReference type="eggNOG" id="COG1595">
    <property type="taxonomic scope" value="Bacteria"/>
</dbReference>
<reference evidence="2 3" key="1">
    <citation type="journal article" date="2014" name="Genome Announc.">
        <title>Draft Genome Sequence of Magnetospirillum sp. Strain SO-1, a Freshwater Magnetotactic Bacterium Isolated from the Ol'khovka River, Russia.</title>
        <authorList>
            <person name="Grouzdev D.S."/>
            <person name="Dziuba M.V."/>
            <person name="Sukhacheva M.S."/>
            <person name="Mardanov A.V."/>
            <person name="Beletskiy A.V."/>
            <person name="Kuznetsov B.B."/>
            <person name="Skryabin K.G."/>
        </authorList>
    </citation>
    <scope>NUCLEOTIDE SEQUENCE [LARGE SCALE GENOMIC DNA]</scope>
    <source>
        <strain evidence="2 3">SO-1</strain>
    </source>
</reference>
<evidence type="ECO:0000313" key="2">
    <source>
        <dbReference type="EMBL" id="EME71031.1"/>
    </source>
</evidence>
<dbReference type="InterPro" id="IPR007627">
    <property type="entry name" value="RNA_pol_sigma70_r2"/>
</dbReference>
<dbReference type="STRING" id="1244869.H261_05579"/>
<evidence type="ECO:0000259" key="1">
    <source>
        <dbReference type="Pfam" id="PF04542"/>
    </source>
</evidence>
<dbReference type="InterPro" id="IPR013325">
    <property type="entry name" value="RNA_pol_sigma_r2"/>
</dbReference>
<proteinExistence type="predicted"/>